<keyword evidence="7" id="KW-0807">Transducer</keyword>
<evidence type="ECO:0000256" key="8">
    <source>
        <dbReference type="SAM" id="Phobius"/>
    </source>
</evidence>
<reference evidence="11" key="1">
    <citation type="submission" date="2025-08" db="UniProtKB">
        <authorList>
            <consortium name="RefSeq"/>
        </authorList>
    </citation>
    <scope>IDENTIFICATION</scope>
</reference>
<dbReference type="PANTHER" id="PTHR48018">
    <property type="entry name" value="OLFACTORY RECEPTOR"/>
    <property type="match status" value="1"/>
</dbReference>
<dbReference type="Pfam" id="PF13853">
    <property type="entry name" value="7tm_4"/>
    <property type="match status" value="1"/>
</dbReference>
<keyword evidence="4" id="KW-0297">G-protein coupled receptor</keyword>
<keyword evidence="3 8" id="KW-1133">Transmembrane helix</keyword>
<dbReference type="PRINTS" id="PR00245">
    <property type="entry name" value="OLFACTORYR"/>
</dbReference>
<feature type="transmembrane region" description="Helical" evidence="8">
    <location>
        <begin position="170"/>
        <end position="191"/>
    </location>
</feature>
<evidence type="ECO:0000259" key="9">
    <source>
        <dbReference type="PROSITE" id="PS50262"/>
    </source>
</evidence>
<evidence type="ECO:0000313" key="10">
    <source>
        <dbReference type="Proteomes" id="UP000694923"/>
    </source>
</evidence>
<evidence type="ECO:0000256" key="3">
    <source>
        <dbReference type="ARBA" id="ARBA00022989"/>
    </source>
</evidence>
<sequence length="231" mass="25618">MPLLLSLQTHSQAVENLVMADQSIFYLSCMLQYFLSCTAVVTKSFLLVVMAFDCLVAICNSLLYTVAIPQSLCDLVVAGSYLWGVTGPLVLLCYALHLNFSGHNVINHFFCEYTTLIAVSSSDVHIPHLLLFAFATFNEVSTLLVILTPYIFILVAVLKIRSASRRRRAFSTCASHVTIITIIHGTVLALYCVPNSKNSQQTVKVASIFYTVINPMLNPLIYSVRNKDVKD</sequence>
<keyword evidence="10" id="KW-1185">Reference proteome</keyword>
<dbReference type="PROSITE" id="PS50262">
    <property type="entry name" value="G_PROTEIN_RECEP_F1_2"/>
    <property type="match status" value="1"/>
</dbReference>
<accession>A0ABM0PYR0</accession>
<keyword evidence="6" id="KW-0675">Receptor</keyword>
<evidence type="ECO:0000256" key="5">
    <source>
        <dbReference type="ARBA" id="ARBA00023136"/>
    </source>
</evidence>
<keyword evidence="5 8" id="KW-0472">Membrane</keyword>
<dbReference type="GeneID" id="103581123"/>
<evidence type="ECO:0000256" key="6">
    <source>
        <dbReference type="ARBA" id="ARBA00023170"/>
    </source>
</evidence>
<name>A0ABM0PYR0_GALVR</name>
<organism evidence="10 11">
    <name type="scientific">Galeopterus variegatus</name>
    <name type="common">Malayan flying lemur</name>
    <name type="synonym">Cynocephalus variegatus</name>
    <dbReference type="NCBI Taxonomy" id="482537"/>
    <lineage>
        <taxon>Eukaryota</taxon>
        <taxon>Metazoa</taxon>
        <taxon>Chordata</taxon>
        <taxon>Craniata</taxon>
        <taxon>Vertebrata</taxon>
        <taxon>Euteleostomi</taxon>
        <taxon>Mammalia</taxon>
        <taxon>Eutheria</taxon>
        <taxon>Euarchontoglires</taxon>
        <taxon>Dermoptera</taxon>
        <taxon>Cynocephalidae</taxon>
        <taxon>Galeopterus</taxon>
    </lineage>
</organism>
<proteinExistence type="predicted"/>
<protein>
    <submittedName>
        <fullName evidence="11">Olfactory receptor 5D14-like</fullName>
    </submittedName>
</protein>
<dbReference type="RefSeq" id="XP_008561251.1">
    <property type="nucleotide sequence ID" value="XM_008563029.1"/>
</dbReference>
<feature type="domain" description="G-protein coupled receptors family 1 profile" evidence="9">
    <location>
        <begin position="1"/>
        <end position="222"/>
    </location>
</feature>
<dbReference type="SUPFAM" id="SSF81321">
    <property type="entry name" value="Family A G protein-coupled receptor-like"/>
    <property type="match status" value="1"/>
</dbReference>
<evidence type="ECO:0000256" key="4">
    <source>
        <dbReference type="ARBA" id="ARBA00023040"/>
    </source>
</evidence>
<evidence type="ECO:0000313" key="11">
    <source>
        <dbReference type="RefSeq" id="XP_008561251.1"/>
    </source>
</evidence>
<dbReference type="Proteomes" id="UP000694923">
    <property type="component" value="Unplaced"/>
</dbReference>
<keyword evidence="2 8" id="KW-0812">Transmembrane</keyword>
<feature type="non-terminal residue" evidence="11">
    <location>
        <position position="231"/>
    </location>
</feature>
<evidence type="ECO:0000256" key="1">
    <source>
        <dbReference type="ARBA" id="ARBA00004141"/>
    </source>
</evidence>
<feature type="transmembrane region" description="Helical" evidence="8">
    <location>
        <begin position="80"/>
        <end position="98"/>
    </location>
</feature>
<dbReference type="InterPro" id="IPR000725">
    <property type="entry name" value="Olfact_rcpt"/>
</dbReference>
<feature type="transmembrane region" description="Helical" evidence="8">
    <location>
        <begin position="140"/>
        <end position="158"/>
    </location>
</feature>
<evidence type="ECO:0000256" key="2">
    <source>
        <dbReference type="ARBA" id="ARBA00022692"/>
    </source>
</evidence>
<dbReference type="Gene3D" id="1.20.1070.10">
    <property type="entry name" value="Rhodopsin 7-helix transmembrane proteins"/>
    <property type="match status" value="1"/>
</dbReference>
<comment type="subcellular location">
    <subcellularLocation>
        <location evidence="1">Membrane</location>
        <topology evidence="1">Multi-pass membrane protein</topology>
    </subcellularLocation>
</comment>
<dbReference type="InterPro" id="IPR017452">
    <property type="entry name" value="GPCR_Rhodpsn_7TM"/>
</dbReference>
<feature type="transmembrane region" description="Helical" evidence="8">
    <location>
        <begin position="46"/>
        <end position="68"/>
    </location>
</feature>
<evidence type="ECO:0000256" key="7">
    <source>
        <dbReference type="ARBA" id="ARBA00023224"/>
    </source>
</evidence>
<gene>
    <name evidence="11" type="primary">LOC103581123</name>
</gene>